<dbReference type="PROSITE" id="PS00678">
    <property type="entry name" value="WD_REPEATS_1"/>
    <property type="match status" value="1"/>
</dbReference>
<feature type="repeat" description="WD" evidence="3">
    <location>
        <begin position="199"/>
        <end position="238"/>
    </location>
</feature>
<dbReference type="SUPFAM" id="SSF50978">
    <property type="entry name" value="WD40 repeat-like"/>
    <property type="match status" value="1"/>
</dbReference>
<dbReference type="Gene3D" id="2.130.10.10">
    <property type="entry name" value="YVTN repeat-like/Quinoprotein amine dehydrogenase"/>
    <property type="match status" value="1"/>
</dbReference>
<dbReference type="GO" id="GO:1990234">
    <property type="term" value="C:transferase complex"/>
    <property type="evidence" value="ECO:0007669"/>
    <property type="project" value="UniProtKB-ARBA"/>
</dbReference>
<keyword evidence="5" id="KW-1185">Reference proteome</keyword>
<dbReference type="InterPro" id="IPR001680">
    <property type="entry name" value="WD40_rpt"/>
</dbReference>
<sequence>MPTVATTRLTQEPKHMRIPLSEMVPRYTVPRLVVSHDYIVVTLGTRAFAYTLQGHLIHSFDCNGPGSDREAQVYQDTLFTWYDGKKFSTLSIVNLELGEGEDSTLTKTWPKEPFLVTSSRSYPLHPQAIILWRVPRIGERNPNTGNHDTSEITHEYSKMYTTLHRFGVMTAKGRIAITGGFNGTVGVWDIITGECQWFLIGHKKAVSAVNFDSCQIYSGSEDSTVRIWDMQTGECRHILESHTKYITGIGISPSFLLSCDTHWTLCIWDPVSYKLNYQILDFDLGWVTKYFEHDGRRLLFCNKYSLELRNVLDNRVVHVFPELQDVEHIIAYRFVGKFW</sequence>
<dbReference type="SMART" id="SM00320">
    <property type="entry name" value="WD40"/>
    <property type="match status" value="3"/>
</dbReference>
<accession>A0A9P5NA68</accession>
<dbReference type="OrthoDB" id="190105at2759"/>
<dbReference type="Proteomes" id="UP000724874">
    <property type="component" value="Unassembled WGS sequence"/>
</dbReference>
<evidence type="ECO:0000256" key="1">
    <source>
        <dbReference type="ARBA" id="ARBA00022574"/>
    </source>
</evidence>
<dbReference type="EMBL" id="JADNYJ010000165">
    <property type="protein sequence ID" value="KAF8877828.1"/>
    <property type="molecule type" value="Genomic_DNA"/>
</dbReference>
<dbReference type="PROSITE" id="PS50294">
    <property type="entry name" value="WD_REPEATS_REGION"/>
    <property type="match status" value="1"/>
</dbReference>
<dbReference type="InterPro" id="IPR036322">
    <property type="entry name" value="WD40_repeat_dom_sf"/>
</dbReference>
<dbReference type="Pfam" id="PF00400">
    <property type="entry name" value="WD40"/>
    <property type="match status" value="2"/>
</dbReference>
<reference evidence="4" key="1">
    <citation type="submission" date="2020-11" db="EMBL/GenBank/DDBJ databases">
        <authorList>
            <consortium name="DOE Joint Genome Institute"/>
            <person name="Ahrendt S."/>
            <person name="Riley R."/>
            <person name="Andreopoulos W."/>
            <person name="LaButti K."/>
            <person name="Pangilinan J."/>
            <person name="Ruiz-duenas F.J."/>
            <person name="Barrasa J.M."/>
            <person name="Sanchez-Garcia M."/>
            <person name="Camarero S."/>
            <person name="Miyauchi S."/>
            <person name="Serrano A."/>
            <person name="Linde D."/>
            <person name="Babiker R."/>
            <person name="Drula E."/>
            <person name="Ayuso-Fernandez I."/>
            <person name="Pacheco R."/>
            <person name="Padilla G."/>
            <person name="Ferreira P."/>
            <person name="Barriuso J."/>
            <person name="Kellner H."/>
            <person name="Castanera R."/>
            <person name="Alfaro M."/>
            <person name="Ramirez L."/>
            <person name="Pisabarro A.G."/>
            <person name="Kuo A."/>
            <person name="Tritt A."/>
            <person name="Lipzen A."/>
            <person name="He G."/>
            <person name="Yan M."/>
            <person name="Ng V."/>
            <person name="Cullen D."/>
            <person name="Martin F."/>
            <person name="Rosso M.-N."/>
            <person name="Henrissat B."/>
            <person name="Hibbett D."/>
            <person name="Martinez A.T."/>
            <person name="Grigoriev I.V."/>
        </authorList>
    </citation>
    <scope>NUCLEOTIDE SEQUENCE</scope>
    <source>
        <strain evidence="4">AH 44721</strain>
    </source>
</reference>
<dbReference type="InterPro" id="IPR019775">
    <property type="entry name" value="WD40_repeat_CS"/>
</dbReference>
<organism evidence="4 5">
    <name type="scientific">Gymnopilus junonius</name>
    <name type="common">Spectacular rustgill mushroom</name>
    <name type="synonym">Gymnopilus spectabilis subsp. junonius</name>
    <dbReference type="NCBI Taxonomy" id="109634"/>
    <lineage>
        <taxon>Eukaryota</taxon>
        <taxon>Fungi</taxon>
        <taxon>Dikarya</taxon>
        <taxon>Basidiomycota</taxon>
        <taxon>Agaricomycotina</taxon>
        <taxon>Agaricomycetes</taxon>
        <taxon>Agaricomycetidae</taxon>
        <taxon>Agaricales</taxon>
        <taxon>Agaricineae</taxon>
        <taxon>Hymenogastraceae</taxon>
        <taxon>Gymnopilus</taxon>
    </lineage>
</organism>
<keyword evidence="2" id="KW-0677">Repeat</keyword>
<proteinExistence type="predicted"/>
<name>A0A9P5NA68_GYMJU</name>
<comment type="caution">
    <text evidence="4">The sequence shown here is derived from an EMBL/GenBank/DDBJ whole genome shotgun (WGS) entry which is preliminary data.</text>
</comment>
<dbReference type="AlphaFoldDB" id="A0A9P5NA68"/>
<evidence type="ECO:0000313" key="4">
    <source>
        <dbReference type="EMBL" id="KAF8877828.1"/>
    </source>
</evidence>
<protein>
    <submittedName>
        <fullName evidence="4">WD40-repeat-containing domain protein</fullName>
    </submittedName>
</protein>
<dbReference type="PANTHER" id="PTHR22847">
    <property type="entry name" value="WD40 REPEAT PROTEIN"/>
    <property type="match status" value="1"/>
</dbReference>
<evidence type="ECO:0000313" key="5">
    <source>
        <dbReference type="Proteomes" id="UP000724874"/>
    </source>
</evidence>
<evidence type="ECO:0000256" key="3">
    <source>
        <dbReference type="PROSITE-ProRule" id="PRU00221"/>
    </source>
</evidence>
<keyword evidence="1 3" id="KW-0853">WD repeat</keyword>
<dbReference type="PANTHER" id="PTHR22847:SF637">
    <property type="entry name" value="WD REPEAT DOMAIN 5B"/>
    <property type="match status" value="1"/>
</dbReference>
<gene>
    <name evidence="4" type="ORF">CPB84DRAFT_1794597</name>
</gene>
<dbReference type="InterPro" id="IPR015943">
    <property type="entry name" value="WD40/YVTN_repeat-like_dom_sf"/>
</dbReference>
<evidence type="ECO:0000256" key="2">
    <source>
        <dbReference type="ARBA" id="ARBA00022737"/>
    </source>
</evidence>
<dbReference type="PROSITE" id="PS50082">
    <property type="entry name" value="WD_REPEATS_2"/>
    <property type="match status" value="1"/>
</dbReference>